<organism evidence="1 2">
    <name type="scientific">Pocillopora damicornis</name>
    <name type="common">Cauliflower coral</name>
    <name type="synonym">Millepora damicornis</name>
    <dbReference type="NCBI Taxonomy" id="46731"/>
    <lineage>
        <taxon>Eukaryota</taxon>
        <taxon>Metazoa</taxon>
        <taxon>Cnidaria</taxon>
        <taxon>Anthozoa</taxon>
        <taxon>Hexacorallia</taxon>
        <taxon>Scleractinia</taxon>
        <taxon>Astrocoeniina</taxon>
        <taxon>Pocilloporidae</taxon>
        <taxon>Pocillopora</taxon>
    </lineage>
</organism>
<gene>
    <name evidence="1" type="ORF">pdam_00000215</name>
</gene>
<comment type="caution">
    <text evidence="1">The sequence shown here is derived from an EMBL/GenBank/DDBJ whole genome shotgun (WGS) entry which is preliminary data.</text>
</comment>
<dbReference type="EMBL" id="RCHS01000537">
    <property type="protein sequence ID" value="RMX58226.1"/>
    <property type="molecule type" value="Genomic_DNA"/>
</dbReference>
<dbReference type="Proteomes" id="UP000275408">
    <property type="component" value="Unassembled WGS sequence"/>
</dbReference>
<sequence length="206" mass="23363">MTLSAAITSVTVKDPKLWPFEDYPRGIAGQQWVQHFTTDDHVRTTRAPSAFTVVLRIAGYNLYNQDESSSIICHNLYQTRNSRRKFCSNSSDDCESADRGEFIDVTLVIKSRGKPKFRSEEEKEKLLKKKLASDNTVDMEKKRDITITVEMEKKKVHRNTIPGASKGGSTTNVPKSLFPLGPPEARDAKHRNITDDNHPTCYICCR</sequence>
<keyword evidence="2" id="KW-1185">Reference proteome</keyword>
<reference evidence="1 2" key="1">
    <citation type="journal article" date="2018" name="Sci. Rep.">
        <title>Comparative analysis of the Pocillopora damicornis genome highlights role of immune system in coral evolution.</title>
        <authorList>
            <person name="Cunning R."/>
            <person name="Bay R.A."/>
            <person name="Gillette P."/>
            <person name="Baker A.C."/>
            <person name="Traylor-Knowles N."/>
        </authorList>
    </citation>
    <scope>NUCLEOTIDE SEQUENCE [LARGE SCALE GENOMIC DNA]</scope>
    <source>
        <strain evidence="1">RSMAS</strain>
        <tissue evidence="1">Whole animal</tissue>
    </source>
</reference>
<protein>
    <submittedName>
        <fullName evidence="1">Uncharacterized protein</fullName>
    </submittedName>
</protein>
<evidence type="ECO:0000313" key="2">
    <source>
        <dbReference type="Proteomes" id="UP000275408"/>
    </source>
</evidence>
<evidence type="ECO:0000313" key="1">
    <source>
        <dbReference type="EMBL" id="RMX58226.1"/>
    </source>
</evidence>
<dbReference type="AlphaFoldDB" id="A0A3M6UWZ0"/>
<proteinExistence type="predicted"/>
<accession>A0A3M6UWZ0</accession>
<name>A0A3M6UWZ0_POCDA</name>